<dbReference type="PANTHER" id="PTHR12802">
    <property type="entry name" value="SWI/SNF COMPLEX-RELATED"/>
    <property type="match status" value="1"/>
</dbReference>
<dbReference type="SMART" id="SM00717">
    <property type="entry name" value="SANT"/>
    <property type="match status" value="1"/>
</dbReference>
<evidence type="ECO:0000256" key="7">
    <source>
        <dbReference type="ARBA" id="ARBA00023242"/>
    </source>
</evidence>
<dbReference type="InterPro" id="IPR032451">
    <property type="entry name" value="SMARCC_C"/>
</dbReference>
<dbReference type="PANTHER" id="PTHR12802:SF41">
    <property type="entry name" value="BRAHMA ASSOCIATED PROTEIN 155 KDA"/>
    <property type="match status" value="1"/>
</dbReference>
<evidence type="ECO:0000259" key="14">
    <source>
        <dbReference type="PROSITE" id="PS51294"/>
    </source>
</evidence>
<feature type="domain" description="SWIRM" evidence="12">
    <location>
        <begin position="174"/>
        <end position="271"/>
    </location>
</feature>
<keyword evidence="1" id="KW-0479">Metal-binding</keyword>
<evidence type="ECO:0000256" key="1">
    <source>
        <dbReference type="ARBA" id="ARBA00022723"/>
    </source>
</evidence>
<protein>
    <recommendedName>
        <fullName evidence="17">SWIRM-domain-containing protein</fullName>
    </recommendedName>
</protein>
<dbReference type="InterPro" id="IPR000433">
    <property type="entry name" value="Znf_ZZ"/>
</dbReference>
<feature type="compositionally biased region" description="Polar residues" evidence="9">
    <location>
        <begin position="91"/>
        <end position="100"/>
    </location>
</feature>
<dbReference type="InterPro" id="IPR009057">
    <property type="entry name" value="Homeodomain-like_sf"/>
</dbReference>
<dbReference type="InterPro" id="IPR017930">
    <property type="entry name" value="Myb_dom"/>
</dbReference>
<dbReference type="Gene3D" id="3.30.60.90">
    <property type="match status" value="1"/>
</dbReference>
<evidence type="ECO:0000259" key="11">
    <source>
        <dbReference type="PROSITE" id="PS50135"/>
    </source>
</evidence>
<feature type="compositionally biased region" description="Basic and acidic residues" evidence="9">
    <location>
        <begin position="536"/>
        <end position="556"/>
    </location>
</feature>
<feature type="region of interest" description="Disordered" evidence="9">
    <location>
        <begin position="90"/>
        <end position="111"/>
    </location>
</feature>
<dbReference type="InterPro" id="IPR001005">
    <property type="entry name" value="SANT/Myb"/>
</dbReference>
<keyword evidence="2 8" id="KW-0863">Zinc-finger</keyword>
<evidence type="ECO:0000256" key="4">
    <source>
        <dbReference type="ARBA" id="ARBA00023015"/>
    </source>
</evidence>
<feature type="domain" description="SANT" evidence="13">
    <location>
        <begin position="434"/>
        <end position="485"/>
    </location>
</feature>
<name>A0ABQ8F0K7_9FUNG</name>
<dbReference type="InterPro" id="IPR041984">
    <property type="entry name" value="Rsc8/Ssr1/Ssr2_ZZ"/>
</dbReference>
<evidence type="ECO:0000259" key="12">
    <source>
        <dbReference type="PROSITE" id="PS50934"/>
    </source>
</evidence>
<dbReference type="PROSITE" id="PS51293">
    <property type="entry name" value="SANT"/>
    <property type="match status" value="1"/>
</dbReference>
<keyword evidence="16" id="KW-1185">Reference proteome</keyword>
<dbReference type="SUPFAM" id="SSF46689">
    <property type="entry name" value="Homeodomain-like"/>
    <property type="match status" value="2"/>
</dbReference>
<organism evidence="15 16">
    <name type="scientific">Batrachochytrium salamandrivorans</name>
    <dbReference type="NCBI Taxonomy" id="1357716"/>
    <lineage>
        <taxon>Eukaryota</taxon>
        <taxon>Fungi</taxon>
        <taxon>Fungi incertae sedis</taxon>
        <taxon>Chytridiomycota</taxon>
        <taxon>Chytridiomycota incertae sedis</taxon>
        <taxon>Chytridiomycetes</taxon>
        <taxon>Rhizophydiales</taxon>
        <taxon>Rhizophydiales incertae sedis</taxon>
        <taxon>Batrachochytrium</taxon>
    </lineage>
</organism>
<accession>A0ABQ8F0K7</accession>
<dbReference type="PROSITE" id="PS50090">
    <property type="entry name" value="MYB_LIKE"/>
    <property type="match status" value="1"/>
</dbReference>
<evidence type="ECO:0000256" key="2">
    <source>
        <dbReference type="ARBA" id="ARBA00022771"/>
    </source>
</evidence>
<feature type="domain" description="ZZ-type" evidence="11">
    <location>
        <begin position="377"/>
        <end position="431"/>
    </location>
</feature>
<evidence type="ECO:0000259" key="10">
    <source>
        <dbReference type="PROSITE" id="PS50090"/>
    </source>
</evidence>
<evidence type="ECO:0000313" key="15">
    <source>
        <dbReference type="EMBL" id="KAH6589981.1"/>
    </source>
</evidence>
<dbReference type="Pfam" id="PF04433">
    <property type="entry name" value="SWIRM"/>
    <property type="match status" value="1"/>
</dbReference>
<feature type="compositionally biased region" description="Polar residues" evidence="9">
    <location>
        <begin position="1"/>
        <end position="10"/>
    </location>
</feature>
<feature type="domain" description="HTH myb-type" evidence="14">
    <location>
        <begin position="438"/>
        <end position="473"/>
    </location>
</feature>
<dbReference type="CDD" id="cd00167">
    <property type="entry name" value="SANT"/>
    <property type="match status" value="1"/>
</dbReference>
<dbReference type="PROSITE" id="PS50135">
    <property type="entry name" value="ZF_ZZ_2"/>
    <property type="match status" value="1"/>
</dbReference>
<dbReference type="Pfam" id="PF00569">
    <property type="entry name" value="ZZ"/>
    <property type="match status" value="1"/>
</dbReference>
<comment type="caution">
    <text evidence="15">The sequence shown here is derived from an EMBL/GenBank/DDBJ whole genome shotgun (WGS) entry which is preliminary data.</text>
</comment>
<keyword evidence="4" id="KW-0805">Transcription regulation</keyword>
<keyword evidence="3" id="KW-0862">Zinc</keyword>
<dbReference type="PROSITE" id="PS51294">
    <property type="entry name" value="HTH_MYB"/>
    <property type="match status" value="1"/>
</dbReference>
<feature type="region of interest" description="Disordered" evidence="9">
    <location>
        <begin position="1"/>
        <end position="31"/>
    </location>
</feature>
<evidence type="ECO:0000256" key="8">
    <source>
        <dbReference type="PROSITE-ProRule" id="PRU00228"/>
    </source>
</evidence>
<dbReference type="Pfam" id="PF00249">
    <property type="entry name" value="Myb_DNA-binding"/>
    <property type="match status" value="1"/>
</dbReference>
<dbReference type="InterPro" id="IPR036388">
    <property type="entry name" value="WH-like_DNA-bd_sf"/>
</dbReference>
<dbReference type="PROSITE" id="PS50934">
    <property type="entry name" value="SWIRM"/>
    <property type="match status" value="1"/>
</dbReference>
<feature type="domain" description="Myb-like" evidence="10">
    <location>
        <begin position="438"/>
        <end position="481"/>
    </location>
</feature>
<dbReference type="InterPro" id="IPR007526">
    <property type="entry name" value="SWIRM"/>
</dbReference>
<dbReference type="InterPro" id="IPR017884">
    <property type="entry name" value="SANT_dom"/>
</dbReference>
<evidence type="ECO:0000256" key="9">
    <source>
        <dbReference type="SAM" id="MobiDB-lite"/>
    </source>
</evidence>
<evidence type="ECO:0000256" key="6">
    <source>
        <dbReference type="ARBA" id="ARBA00023163"/>
    </source>
</evidence>
<dbReference type="Gene3D" id="1.10.10.60">
    <property type="entry name" value="Homeodomain-like"/>
    <property type="match status" value="1"/>
</dbReference>
<evidence type="ECO:0000313" key="16">
    <source>
        <dbReference type="Proteomes" id="UP001648503"/>
    </source>
</evidence>
<dbReference type="InterPro" id="IPR043145">
    <property type="entry name" value="Znf_ZZ_sf"/>
</dbReference>
<evidence type="ECO:0000259" key="13">
    <source>
        <dbReference type="PROSITE" id="PS51293"/>
    </source>
</evidence>
<evidence type="ECO:0000256" key="5">
    <source>
        <dbReference type="ARBA" id="ARBA00023125"/>
    </source>
</evidence>
<keyword evidence="6" id="KW-0804">Transcription</keyword>
<evidence type="ECO:0000256" key="3">
    <source>
        <dbReference type="ARBA" id="ARBA00022833"/>
    </source>
</evidence>
<dbReference type="Pfam" id="PF16495">
    <property type="entry name" value="SWIRM-assoc_1"/>
    <property type="match status" value="1"/>
</dbReference>
<dbReference type="Gene3D" id="1.10.10.10">
    <property type="entry name" value="Winged helix-like DNA-binding domain superfamily/Winged helix DNA-binding domain"/>
    <property type="match status" value="1"/>
</dbReference>
<feature type="region of interest" description="Disordered" evidence="9">
    <location>
        <begin position="536"/>
        <end position="589"/>
    </location>
</feature>
<keyword evidence="7" id="KW-0539">Nucleus</keyword>
<dbReference type="EMBL" id="JAFCIX010000438">
    <property type="protein sequence ID" value="KAH6589981.1"/>
    <property type="molecule type" value="Genomic_DNA"/>
</dbReference>
<dbReference type="CDD" id="cd02336">
    <property type="entry name" value="ZZ_RSC8"/>
    <property type="match status" value="1"/>
</dbReference>
<proteinExistence type="predicted"/>
<keyword evidence="5" id="KW-0238">DNA-binding</keyword>
<dbReference type="SUPFAM" id="SSF57850">
    <property type="entry name" value="RING/U-box"/>
    <property type="match status" value="1"/>
</dbReference>
<sequence length="753" mass="80679">MDSNQQGPNNTDHHHHPTALSMGAPASNALPAGVQDSMEVDLVTAPADQMVHHDMPPTTFNTGAAELPPTESIMAHPVSSLVDAISHVTDSHSGMQQTEPTGGGMSDSNMGEAESIPVEQLPVPAGQENASIAASPAVVAKTSTTQNGVTVTYKNLDTGPSAATKVLTQQAQEIIIPSYSSWFTFGNIHSIEKKALPEFFNNKNKSKTPQVYKDYRDFMVNTYRLNPSEYLTVTACRRNLAGDVCAIIRVHAVLEQWGLINYQVDPDSRPSAVGPAFTGHFRVTADTPRGLQPLFPSISVSKAQGALPAGQFTPTSLATAARVASGGDTTSVNSRSQLSKTPLSLSKNIYEQNSPLSSTLSKKRSADDASAGSEIKKPKLVCSTCGVDCTKTRYHCTKASTFDICPNCYLEGRFSSSYFSGDFLKLEDASPHHDSDAPWTDQETLLLLEGIELFDDNWLKIAEHVGTRTRDQCILQFLQLPIEDTFLERKLESLGPLQYARVPFSAADNPILSLAAFLAAVVPPKVAAAAAKSAVRELEGNTGEKGETVDNSDKTLAKPTEVPGSDINGHMPSDISDNTTAGAPDKGSESHAFEAAGATALGAAAAKARAIADHDEREMQRVTRHIIETQLKKMELKLQHFNEIEAIMEHERKELERERQSLFLDRLVLRRATLHIKDNVPKEGTTLTNFSTSLTVVVSGASSPTKTSPMTSGPAGFPGVDGIATASHPDSITTTVSSAAFKPDPNAKLVTLG</sequence>
<gene>
    <name evidence="15" type="ORF">BASA50_009682</name>
</gene>
<reference evidence="15 16" key="1">
    <citation type="submission" date="2021-02" db="EMBL/GenBank/DDBJ databases">
        <title>Variation within the Batrachochytrium salamandrivorans European outbreak.</title>
        <authorList>
            <person name="Kelly M."/>
            <person name="Pasmans F."/>
            <person name="Shea T.P."/>
            <person name="Munoz J.F."/>
            <person name="Carranza S."/>
            <person name="Cuomo C.A."/>
            <person name="Martel A."/>
        </authorList>
    </citation>
    <scope>NUCLEOTIDE SEQUENCE [LARGE SCALE GENOMIC DNA]</scope>
    <source>
        <strain evidence="15 16">AMFP18/2</strain>
    </source>
</reference>
<dbReference type="Proteomes" id="UP001648503">
    <property type="component" value="Unassembled WGS sequence"/>
</dbReference>
<dbReference type="SMART" id="SM00291">
    <property type="entry name" value="ZnF_ZZ"/>
    <property type="match status" value="1"/>
</dbReference>
<evidence type="ECO:0008006" key="17">
    <source>
        <dbReference type="Google" id="ProtNLM"/>
    </source>
</evidence>